<protein>
    <submittedName>
        <fullName evidence="4">CapA family protein</fullName>
    </submittedName>
</protein>
<evidence type="ECO:0000313" key="4">
    <source>
        <dbReference type="EMBL" id="MCM5671947.1"/>
    </source>
</evidence>
<reference evidence="4 7" key="3">
    <citation type="submission" date="2022-06" db="EMBL/GenBank/DDBJ databases">
        <title>Staphylococcus hominis ShoR14 genome sequence.</title>
        <authorList>
            <person name="Yeo C.C."/>
            <person name="Chew C.H."/>
            <person name="Che Hamzah A.M."/>
            <person name="Al-Trad E.I."/>
        </authorList>
    </citation>
    <scope>NUCLEOTIDE SEQUENCE [LARGE SCALE GENOMIC DNA]</scope>
    <source>
        <strain evidence="4 7">ShoR14</strain>
    </source>
</reference>
<keyword evidence="7" id="KW-1185">Reference proteome</keyword>
<dbReference type="Proteomes" id="UP000509636">
    <property type="component" value="Chromosome"/>
</dbReference>
<dbReference type="InterPro" id="IPR019079">
    <property type="entry name" value="Capsule_synth_CapA"/>
</dbReference>
<dbReference type="PANTHER" id="PTHR33393">
    <property type="entry name" value="POLYGLUTAMINE SYNTHESIS ACCESSORY PROTEIN RV0574C-RELATED"/>
    <property type="match status" value="1"/>
</dbReference>
<proteinExistence type="inferred from homology"/>
<comment type="similarity">
    <text evidence="1">Belongs to the CapA family.</text>
</comment>
<sequence length="159" mass="18379">MSIAKREDEATKIIVIAHWGVKTQTKENDIRQRILAQRLSKAGADIIIGHGGRNMKGIEQINQTTVLYDIGVSIFNSDDDTRETIQHPYSLIPQVNVNPNHTIELKLYPIYTNNHATLWQPRFVDEREFNHCYTLLKKFGTLPNVSMQHDKQYYFGILL</sequence>
<name>A0A3S7GUD4_STAHO</name>
<reference evidence="3" key="1">
    <citation type="submission" date="2016-02" db="EMBL/GenBank/DDBJ databases">
        <title>Genomic sequence of a clinical Staphylococcus hominis isolate.</title>
        <authorList>
            <person name="McClure J.M."/>
            <person name="Zhang K."/>
        </authorList>
    </citation>
    <scope>NUCLEOTIDE SEQUENCE</scope>
    <source>
        <strain evidence="3">C34847</strain>
    </source>
</reference>
<dbReference type="RefSeq" id="WP_017176058.1">
    <property type="nucleotide sequence ID" value="NZ_CP014567.1"/>
</dbReference>
<evidence type="ECO:0000259" key="2">
    <source>
        <dbReference type="Pfam" id="PF09587"/>
    </source>
</evidence>
<dbReference type="Gene3D" id="3.60.21.10">
    <property type="match status" value="1"/>
</dbReference>
<dbReference type="PANTHER" id="PTHR33393:SF11">
    <property type="entry name" value="POLYGLUTAMINE SYNTHESIS ACCESSORY PROTEIN RV0574C-RELATED"/>
    <property type="match status" value="1"/>
</dbReference>
<evidence type="ECO:0000313" key="6">
    <source>
        <dbReference type="Proteomes" id="UP000509636"/>
    </source>
</evidence>
<evidence type="ECO:0000313" key="5">
    <source>
        <dbReference type="EMBL" id="QKQ29050.1"/>
    </source>
</evidence>
<dbReference type="AlphaFoldDB" id="A0A3S7GUD4"/>
<organism evidence="3">
    <name type="scientific">Staphylococcus hominis</name>
    <dbReference type="NCBI Taxonomy" id="1290"/>
    <lineage>
        <taxon>Bacteria</taxon>
        <taxon>Bacillati</taxon>
        <taxon>Bacillota</taxon>
        <taxon>Bacilli</taxon>
        <taxon>Bacillales</taxon>
        <taxon>Staphylococcaceae</taxon>
        <taxon>Staphylococcus</taxon>
    </lineage>
</organism>
<dbReference type="EMBL" id="CP014567">
    <property type="protein sequence ID" value="AVI05939.1"/>
    <property type="molecule type" value="Genomic_DNA"/>
</dbReference>
<dbReference type="EMBL" id="JAGHKT020000004">
    <property type="protein sequence ID" value="MCM5671947.1"/>
    <property type="molecule type" value="Genomic_DNA"/>
</dbReference>
<dbReference type="Pfam" id="PF09587">
    <property type="entry name" value="PGA_cap"/>
    <property type="match status" value="1"/>
</dbReference>
<evidence type="ECO:0000313" key="7">
    <source>
        <dbReference type="Proteomes" id="UP000665944"/>
    </source>
</evidence>
<gene>
    <name evidence="3" type="ORF">AZE34_03850</name>
    <name evidence="5" type="ORF">FOB69_06835</name>
    <name evidence="4" type="ORF">J7T32_004085</name>
</gene>
<feature type="domain" description="Capsule synthesis protein CapA" evidence="2">
    <location>
        <begin position="5"/>
        <end position="76"/>
    </location>
</feature>
<dbReference type="InterPro" id="IPR029052">
    <property type="entry name" value="Metallo-depent_PP-like"/>
</dbReference>
<evidence type="ECO:0000256" key="1">
    <source>
        <dbReference type="ARBA" id="ARBA00005662"/>
    </source>
</evidence>
<evidence type="ECO:0000313" key="3">
    <source>
        <dbReference type="EMBL" id="AVI05939.1"/>
    </source>
</evidence>
<dbReference type="EMBL" id="CP054550">
    <property type="protein sequence ID" value="QKQ29050.1"/>
    <property type="molecule type" value="Genomic_DNA"/>
</dbReference>
<accession>A0A3S7GUD4</accession>
<reference evidence="5 6" key="2">
    <citation type="submission" date="2019-09" db="EMBL/GenBank/DDBJ databases">
        <title>FDA dAtabase for Regulatory Grade micrObial Sequences (FDA-ARGOS): Supporting development and validation of Infectious Disease Dx tests.</title>
        <authorList>
            <person name="Sciortino C."/>
            <person name="Tallon L."/>
            <person name="Sadzewicz L."/>
            <person name="Vavikolanu K."/>
            <person name="Mehta A."/>
            <person name="Aluvathingal J."/>
            <person name="Nadendla S."/>
            <person name="Nandy P."/>
            <person name="Geyer C."/>
            <person name="Yan Y."/>
            <person name="Sichtig H."/>
        </authorList>
    </citation>
    <scope>NUCLEOTIDE SEQUENCE [LARGE SCALE GENOMIC DNA]</scope>
    <source>
        <strain evidence="5 6">FDAARGOS_661</strain>
    </source>
</reference>
<dbReference type="SUPFAM" id="SSF56300">
    <property type="entry name" value="Metallo-dependent phosphatases"/>
    <property type="match status" value="1"/>
</dbReference>
<dbReference type="InterPro" id="IPR052169">
    <property type="entry name" value="CW_Biosynth-Accessory"/>
</dbReference>
<dbReference type="Proteomes" id="UP000665944">
    <property type="component" value="Unassembled WGS sequence"/>
</dbReference>